<dbReference type="Pfam" id="PF00561">
    <property type="entry name" value="Abhydrolase_1"/>
    <property type="match status" value="1"/>
</dbReference>
<evidence type="ECO:0000313" key="4">
    <source>
        <dbReference type="Proteomes" id="UP000217446"/>
    </source>
</evidence>
<dbReference type="AlphaFoldDB" id="A0A250V6H7"/>
<organism evidence="3 4">
    <name type="scientific">Streptomyces olivochromogenes</name>
    <dbReference type="NCBI Taxonomy" id="1963"/>
    <lineage>
        <taxon>Bacteria</taxon>
        <taxon>Bacillati</taxon>
        <taxon>Actinomycetota</taxon>
        <taxon>Actinomycetes</taxon>
        <taxon>Kitasatosporales</taxon>
        <taxon>Streptomycetaceae</taxon>
        <taxon>Streptomyces</taxon>
    </lineage>
</organism>
<dbReference type="RefSeq" id="WP_067359911.1">
    <property type="nucleotide sequence ID" value="NZ_BDQI01000001.1"/>
</dbReference>
<evidence type="ECO:0000259" key="2">
    <source>
        <dbReference type="Pfam" id="PF00561"/>
    </source>
</evidence>
<dbReference type="GO" id="GO:0046464">
    <property type="term" value="P:acylglycerol catabolic process"/>
    <property type="evidence" value="ECO:0007669"/>
    <property type="project" value="TreeGrafter"/>
</dbReference>
<comment type="caution">
    <text evidence="3">The sequence shown here is derived from an EMBL/GenBank/DDBJ whole genome shotgun (WGS) entry which is preliminary data.</text>
</comment>
<keyword evidence="4" id="KW-1185">Reference proteome</keyword>
<feature type="region of interest" description="Disordered" evidence="1">
    <location>
        <begin position="178"/>
        <end position="199"/>
    </location>
</feature>
<keyword evidence="3" id="KW-0378">Hydrolase</keyword>
<dbReference type="GO" id="GO:0016020">
    <property type="term" value="C:membrane"/>
    <property type="evidence" value="ECO:0007669"/>
    <property type="project" value="TreeGrafter"/>
</dbReference>
<dbReference type="PRINTS" id="PR00111">
    <property type="entry name" value="ABHYDROLASE"/>
</dbReference>
<sequence length="292" mass="31698">MSTSDIALTAPNQFVEGANGVTYAYRRFGTPSPGVLPLVMLQHFRGNLDNWDPLLLGSLAAHREVIPVDNAGVGLSSGTVPPTITGMARDAITFVEALGLPRVDLFGFSIGGMVAQELTLIRPQLVRRLVLAGTGPRSGVLMHGWINDVQALANVADNHPEDLLSLFFEVTPSSQQKGREFLERRASRTEDRDKPAGLQARDAQMDAITEWGIPDPSQLDRLAGITQPVLVANGDNDIMIPTPNSWLLAKHLPDARVRIYPDSGHGFLWQWPEEFAALVHSFLSGAGEEKAP</sequence>
<dbReference type="InterPro" id="IPR000073">
    <property type="entry name" value="AB_hydrolase_1"/>
</dbReference>
<dbReference type="InterPro" id="IPR029058">
    <property type="entry name" value="AB_hydrolase_fold"/>
</dbReference>
<gene>
    <name evidence="3" type="ORF">SO3561_01191</name>
</gene>
<evidence type="ECO:0000313" key="3">
    <source>
        <dbReference type="EMBL" id="GAX49702.1"/>
    </source>
</evidence>
<feature type="domain" description="AB hydrolase-1" evidence="2">
    <location>
        <begin position="38"/>
        <end position="269"/>
    </location>
</feature>
<feature type="compositionally biased region" description="Basic and acidic residues" evidence="1">
    <location>
        <begin position="178"/>
        <end position="195"/>
    </location>
</feature>
<proteinExistence type="predicted"/>
<protein>
    <submittedName>
        <fullName evidence="3">Alpha/beta hydrolase</fullName>
    </submittedName>
</protein>
<dbReference type="Gene3D" id="3.40.50.1820">
    <property type="entry name" value="alpha/beta hydrolase"/>
    <property type="match status" value="1"/>
</dbReference>
<dbReference type="EMBL" id="BDQI01000001">
    <property type="protein sequence ID" value="GAX49702.1"/>
    <property type="molecule type" value="Genomic_DNA"/>
</dbReference>
<dbReference type="InterPro" id="IPR050266">
    <property type="entry name" value="AB_hydrolase_sf"/>
</dbReference>
<dbReference type="PANTHER" id="PTHR43798">
    <property type="entry name" value="MONOACYLGLYCEROL LIPASE"/>
    <property type="match status" value="1"/>
</dbReference>
<dbReference type="STRING" id="1963.AQJ27_00110"/>
<accession>A0A250V6H7</accession>
<dbReference type="Proteomes" id="UP000217446">
    <property type="component" value="Unassembled WGS sequence"/>
</dbReference>
<dbReference type="PANTHER" id="PTHR43798:SF5">
    <property type="entry name" value="MONOACYLGLYCEROL LIPASE ABHD6"/>
    <property type="match status" value="1"/>
</dbReference>
<name>A0A250V6H7_STROL</name>
<dbReference type="SUPFAM" id="SSF53474">
    <property type="entry name" value="alpha/beta-Hydrolases"/>
    <property type="match status" value="1"/>
</dbReference>
<dbReference type="GO" id="GO:0047372">
    <property type="term" value="F:monoacylglycerol lipase activity"/>
    <property type="evidence" value="ECO:0007669"/>
    <property type="project" value="TreeGrafter"/>
</dbReference>
<evidence type="ECO:0000256" key="1">
    <source>
        <dbReference type="SAM" id="MobiDB-lite"/>
    </source>
</evidence>
<reference evidence="4" key="1">
    <citation type="submission" date="2017-05" db="EMBL/GenBank/DDBJ databases">
        <title>Streptomyces olivochromogenes NBRC 3561 whole genome shotgun sequence.</title>
        <authorList>
            <person name="Dohra H."/>
            <person name="Kodani S."/>
        </authorList>
    </citation>
    <scope>NUCLEOTIDE SEQUENCE [LARGE SCALE GENOMIC DNA]</scope>
    <source>
        <strain evidence="4">NBRC 3561</strain>
    </source>
</reference>